<dbReference type="AlphaFoldDB" id="A0A836GNP5"/>
<dbReference type="Pfam" id="PF08423">
    <property type="entry name" value="Rad51"/>
    <property type="match status" value="1"/>
</dbReference>
<dbReference type="GO" id="GO:0006312">
    <property type="term" value="P:mitotic recombination"/>
    <property type="evidence" value="ECO:0007669"/>
    <property type="project" value="TreeGrafter"/>
</dbReference>
<dbReference type="GO" id="GO:0000730">
    <property type="term" value="P:DNA recombinase assembly"/>
    <property type="evidence" value="ECO:0007669"/>
    <property type="project" value="TreeGrafter"/>
</dbReference>
<dbReference type="SMART" id="SM00382">
    <property type="entry name" value="AAA"/>
    <property type="match status" value="1"/>
</dbReference>
<evidence type="ECO:0000313" key="5">
    <source>
        <dbReference type="EMBL" id="KAG5485322.1"/>
    </source>
</evidence>
<dbReference type="InterPro" id="IPR020588">
    <property type="entry name" value="RecA_ATP-bd"/>
</dbReference>
<dbReference type="InterPro" id="IPR003593">
    <property type="entry name" value="AAA+_ATPase"/>
</dbReference>
<dbReference type="KEGG" id="loi:92361819"/>
<dbReference type="GO" id="GO:0000150">
    <property type="term" value="F:DNA strand exchange activity"/>
    <property type="evidence" value="ECO:0007669"/>
    <property type="project" value="TreeGrafter"/>
</dbReference>
<feature type="compositionally biased region" description="Acidic residues" evidence="3">
    <location>
        <begin position="401"/>
        <end position="413"/>
    </location>
</feature>
<keyword evidence="2" id="KW-0067">ATP-binding</keyword>
<keyword evidence="1" id="KW-0547">Nucleotide-binding</keyword>
<evidence type="ECO:0000313" key="6">
    <source>
        <dbReference type="Proteomes" id="UP000674143"/>
    </source>
</evidence>
<feature type="region of interest" description="Disordered" evidence="3">
    <location>
        <begin position="124"/>
        <end position="144"/>
    </location>
</feature>
<evidence type="ECO:0000259" key="4">
    <source>
        <dbReference type="PROSITE" id="PS50162"/>
    </source>
</evidence>
<dbReference type="GO" id="GO:0003690">
    <property type="term" value="F:double-stranded DNA binding"/>
    <property type="evidence" value="ECO:0007669"/>
    <property type="project" value="TreeGrafter"/>
</dbReference>
<proteinExistence type="predicted"/>
<dbReference type="InterPro" id="IPR027417">
    <property type="entry name" value="P-loop_NTPase"/>
</dbReference>
<dbReference type="InterPro" id="IPR013632">
    <property type="entry name" value="Rad51_C"/>
</dbReference>
<feature type="domain" description="RecA family profile 1" evidence="4">
    <location>
        <begin position="204"/>
        <end position="380"/>
    </location>
</feature>
<evidence type="ECO:0000256" key="1">
    <source>
        <dbReference type="ARBA" id="ARBA00022741"/>
    </source>
</evidence>
<dbReference type="GO" id="GO:0042148">
    <property type="term" value="P:DNA strand invasion"/>
    <property type="evidence" value="ECO:0007669"/>
    <property type="project" value="TreeGrafter"/>
</dbReference>
<dbReference type="Gene3D" id="3.40.50.300">
    <property type="entry name" value="P-loop containing nucleotide triphosphate hydrolases"/>
    <property type="match status" value="1"/>
</dbReference>
<name>A0A836GNP5_9TRYP</name>
<comment type="caution">
    <text evidence="5">The sequence shown here is derived from an EMBL/GenBank/DDBJ whole genome shotgun (WGS) entry which is preliminary data.</text>
</comment>
<dbReference type="GO" id="GO:0005524">
    <property type="term" value="F:ATP binding"/>
    <property type="evidence" value="ECO:0007669"/>
    <property type="project" value="UniProtKB-KW"/>
</dbReference>
<dbReference type="GO" id="GO:0003697">
    <property type="term" value="F:single-stranded DNA binding"/>
    <property type="evidence" value="ECO:0007669"/>
    <property type="project" value="TreeGrafter"/>
</dbReference>
<dbReference type="PANTHER" id="PTHR22942:SF66">
    <property type="entry name" value="RE19845P"/>
    <property type="match status" value="1"/>
</dbReference>
<dbReference type="PANTHER" id="PTHR22942">
    <property type="entry name" value="RECA/RAD51/RADA DNA STRAND-PAIRING FAMILY MEMBER"/>
    <property type="match status" value="1"/>
</dbReference>
<reference evidence="6" key="1">
    <citation type="journal article" date="2021" name="Microbiol. Resour. Announc.">
        <title>LGAAP: Leishmaniinae Genome Assembly and Annotation Pipeline.</title>
        <authorList>
            <person name="Almutairi H."/>
            <person name="Urbaniak M.D."/>
            <person name="Bates M.D."/>
            <person name="Jariyapan N."/>
            <person name="Kwakye-Nuako G."/>
            <person name="Thomaz-Soccol V."/>
            <person name="Al-Salem W.S."/>
            <person name="Dillon R.J."/>
            <person name="Bates P.A."/>
            <person name="Gatherer D."/>
        </authorList>
    </citation>
    <scope>NUCLEOTIDE SEQUENCE [LARGE SCALE GENOMIC DNA]</scope>
</reference>
<sequence>MSMSQFYTLHGVYGGLREVPPAAVMTKQSLNNRCGTVESVALDQPSPNAASDAARTTDPPGAAKSMFTCNTAALPVNSQAHSSHRRILDDHTFWVTPDAELCARHHTSLAQVWDCRARLSRQQSSHFPRALTSSAPPERGRRKLEETAGTTLERNARCPFHRPCTAADLLHSGWRPTPPLPLAGSGGDARVRVSTPAVAAASSTHNSIPTGLRSLDAGLLGGLRRGWVTELTGLPGTGKTTLAAAWCRSCLRHATSCGVVNGCVWLQSGSAVDSAVLAIAQEVSVTELRPLADAVHVASLASLDDFKQLIDRWQATDVSASPLSTVGLIVLDSITDLVRRSFRYRDDDALQRHDALATTLQSLKRLAEKQHVAVLVITQQQRHPSPTFMRSAVSRTSCGKDEEDGNEDEDDGEAWGSEYGRHGSEGGGVASPDACRRDSRAEDAGQLGRLFFHNVNVRLQLRAGVPCAGCRLSSRTPFDAGEGEGRTMRLRWQLEVLKSPVCAPFAVALRLRAPSSLWCADAPPRVPGLPLSVEEIDGEDGGSGAVVPLAPSTEFEEGLALFSLDPWDYAEVPFFLYR</sequence>
<dbReference type="PROSITE" id="PS50162">
    <property type="entry name" value="RECA_2"/>
    <property type="match status" value="1"/>
</dbReference>
<feature type="compositionally biased region" description="Polar residues" evidence="3">
    <location>
        <begin position="124"/>
        <end position="135"/>
    </location>
</feature>
<feature type="region of interest" description="Disordered" evidence="3">
    <location>
        <begin position="42"/>
        <end position="62"/>
    </location>
</feature>
<dbReference type="GeneID" id="92361819"/>
<gene>
    <name evidence="5" type="ORF">LSCM4_05956</name>
</gene>
<organism evidence="5 6">
    <name type="scientific">Leishmania orientalis</name>
    <dbReference type="NCBI Taxonomy" id="2249476"/>
    <lineage>
        <taxon>Eukaryota</taxon>
        <taxon>Discoba</taxon>
        <taxon>Euglenozoa</taxon>
        <taxon>Kinetoplastea</taxon>
        <taxon>Metakinetoplastina</taxon>
        <taxon>Trypanosomatida</taxon>
        <taxon>Trypanosomatidae</taxon>
        <taxon>Leishmaniinae</taxon>
        <taxon>Leishmania</taxon>
    </lineage>
</organism>
<reference evidence="6" key="2">
    <citation type="journal article" date="2021" name="Sci. Data">
        <title>Chromosome-scale genome sequencing, assembly and annotation of six genomes from subfamily Leishmaniinae.</title>
        <authorList>
            <person name="Almutairi H."/>
            <person name="Urbaniak M.D."/>
            <person name="Bates M.D."/>
            <person name="Jariyapan N."/>
            <person name="Kwakye-Nuako G."/>
            <person name="Thomaz Soccol V."/>
            <person name="Al-Salem W.S."/>
            <person name="Dillon R.J."/>
            <person name="Bates P.A."/>
            <person name="Gatherer D."/>
        </authorList>
    </citation>
    <scope>NUCLEOTIDE SEQUENCE [LARGE SCALE GENOMIC DNA]</scope>
</reference>
<dbReference type="RefSeq" id="XP_067065059.1">
    <property type="nucleotide sequence ID" value="XM_067207885.1"/>
</dbReference>
<evidence type="ECO:0000256" key="3">
    <source>
        <dbReference type="SAM" id="MobiDB-lite"/>
    </source>
</evidence>
<evidence type="ECO:0000256" key="2">
    <source>
        <dbReference type="ARBA" id="ARBA00022840"/>
    </source>
</evidence>
<keyword evidence="6" id="KW-1185">Reference proteome</keyword>
<dbReference type="Proteomes" id="UP000674143">
    <property type="component" value="Unassembled WGS sequence"/>
</dbReference>
<protein>
    <recommendedName>
        <fullName evidence="4">RecA family profile 1 domain-containing protein</fullName>
    </recommendedName>
</protein>
<accession>A0A836GNP5</accession>
<feature type="region of interest" description="Disordered" evidence="3">
    <location>
        <begin position="385"/>
        <end position="438"/>
    </location>
</feature>
<dbReference type="EMBL" id="JAFHLR010000011">
    <property type="protein sequence ID" value="KAG5485322.1"/>
    <property type="molecule type" value="Genomic_DNA"/>
</dbReference>
<dbReference type="SUPFAM" id="SSF52540">
    <property type="entry name" value="P-loop containing nucleoside triphosphate hydrolases"/>
    <property type="match status" value="1"/>
</dbReference>
<dbReference type="GO" id="GO:0140664">
    <property type="term" value="F:ATP-dependent DNA damage sensor activity"/>
    <property type="evidence" value="ECO:0007669"/>
    <property type="project" value="InterPro"/>
</dbReference>